<comment type="caution">
    <text evidence="3">The sequence shown here is derived from an EMBL/GenBank/DDBJ whole genome shotgun (WGS) entry which is preliminary data.</text>
</comment>
<dbReference type="Pfam" id="PF13458">
    <property type="entry name" value="Peripla_BP_6"/>
    <property type="match status" value="1"/>
</dbReference>
<evidence type="ECO:0000256" key="1">
    <source>
        <dbReference type="ARBA" id="ARBA00022729"/>
    </source>
</evidence>
<keyword evidence="1" id="KW-0732">Signal</keyword>
<dbReference type="InterPro" id="IPR028082">
    <property type="entry name" value="Peripla_BP_I"/>
</dbReference>
<dbReference type="PANTHER" id="PTHR30483">
    <property type="entry name" value="LEUCINE-SPECIFIC-BINDING PROTEIN"/>
    <property type="match status" value="1"/>
</dbReference>
<evidence type="ECO:0000259" key="2">
    <source>
        <dbReference type="Pfam" id="PF13458"/>
    </source>
</evidence>
<evidence type="ECO:0000313" key="3">
    <source>
        <dbReference type="EMBL" id="KUG28567.1"/>
    </source>
</evidence>
<dbReference type="SUPFAM" id="SSF53822">
    <property type="entry name" value="Periplasmic binding protein-like I"/>
    <property type="match status" value="1"/>
</dbReference>
<dbReference type="Gene3D" id="3.40.50.2300">
    <property type="match status" value="2"/>
</dbReference>
<name>A0A0W8G607_9ZZZZ</name>
<gene>
    <name evidence="3" type="ORF">ASZ90_001561</name>
</gene>
<accession>A0A0W8G607</accession>
<dbReference type="PANTHER" id="PTHR30483:SF6">
    <property type="entry name" value="PERIPLASMIC BINDING PROTEIN OF ABC TRANSPORTER FOR NATURAL AMINO ACIDS"/>
    <property type="match status" value="1"/>
</dbReference>
<dbReference type="CDD" id="cd06347">
    <property type="entry name" value="PBP1_ABC_LivK_ligand_binding-like"/>
    <property type="match status" value="1"/>
</dbReference>
<organism evidence="3">
    <name type="scientific">hydrocarbon metagenome</name>
    <dbReference type="NCBI Taxonomy" id="938273"/>
    <lineage>
        <taxon>unclassified sequences</taxon>
        <taxon>metagenomes</taxon>
        <taxon>ecological metagenomes</taxon>
    </lineage>
</organism>
<proteinExistence type="predicted"/>
<dbReference type="AlphaFoldDB" id="A0A0W8G607"/>
<feature type="domain" description="Leucine-binding protein" evidence="2">
    <location>
        <begin position="62"/>
        <end position="397"/>
    </location>
</feature>
<reference evidence="3" key="1">
    <citation type="journal article" date="2015" name="Proc. Natl. Acad. Sci. U.S.A.">
        <title>Networks of energetic and metabolic interactions define dynamics in microbial communities.</title>
        <authorList>
            <person name="Embree M."/>
            <person name="Liu J.K."/>
            <person name="Al-Bassam M.M."/>
            <person name="Zengler K."/>
        </authorList>
    </citation>
    <scope>NUCLEOTIDE SEQUENCE</scope>
</reference>
<dbReference type="InterPro" id="IPR028081">
    <property type="entry name" value="Leu-bd"/>
</dbReference>
<dbReference type="InterPro" id="IPR051010">
    <property type="entry name" value="BCAA_transport"/>
</dbReference>
<sequence>MEYAMDTSPCRLLPAHAARPPFATPPKPRAVTPPWRRVAALFFCMWCLAASYTVAHAQTVLHIGFVIGLTGPGSPEESDIWNGALLAVEEINAAAPDGLRIVMTAHDTRNTPITAKSAAKEAIAAGAAILFAPSYSSQALEVAKVAQESGVPIISVIATHPDITDVGDHVFRVCFDDNAQATVLADFARQDLAAKTAAILTDVTSAYALAMSDAFRKRFLELGGTVVAEIEYKMRQRQFDAVVEEAARSGADVVFMPGYWLDASMMIKLMHEAGLTAIPLAGDGWGSSRFQDLRGDLPRRAYYTDHWDPGMTDARSQRFIAAYAGRFNRRPVAGSALAYDAVHVAAKAAGTAGILSPEALSKALSDMRDVPGVTGALAFSPGGGITKSVHIMEIRNGKAGLLRTVNPDGTADARQTP</sequence>
<protein>
    <submittedName>
        <fullName evidence="3">Branched-chain amino acid abc transporter, amino acid-binding protein</fullName>
    </submittedName>
</protein>
<dbReference type="EMBL" id="LNQE01000206">
    <property type="protein sequence ID" value="KUG28567.1"/>
    <property type="molecule type" value="Genomic_DNA"/>
</dbReference>